<gene>
    <name evidence="1" type="ORF">D9756_004568</name>
</gene>
<dbReference type="OrthoDB" id="5575062at2759"/>
<dbReference type="AlphaFoldDB" id="A0A8H5G901"/>
<protein>
    <submittedName>
        <fullName evidence="1">Uncharacterized protein</fullName>
    </submittedName>
</protein>
<evidence type="ECO:0000313" key="1">
    <source>
        <dbReference type="EMBL" id="KAF5360430.1"/>
    </source>
</evidence>
<evidence type="ECO:0000313" key="2">
    <source>
        <dbReference type="Proteomes" id="UP000559027"/>
    </source>
</evidence>
<reference evidence="1 2" key="1">
    <citation type="journal article" date="2020" name="ISME J.">
        <title>Uncovering the hidden diversity of litter-decomposition mechanisms in mushroom-forming fungi.</title>
        <authorList>
            <person name="Floudas D."/>
            <person name="Bentzer J."/>
            <person name="Ahren D."/>
            <person name="Johansson T."/>
            <person name="Persson P."/>
            <person name="Tunlid A."/>
        </authorList>
    </citation>
    <scope>NUCLEOTIDE SEQUENCE [LARGE SCALE GENOMIC DNA]</scope>
    <source>
        <strain evidence="1 2">CBS 146.42</strain>
    </source>
</reference>
<dbReference type="Gene3D" id="3.40.50.300">
    <property type="entry name" value="P-loop containing nucleotide triphosphate hydrolases"/>
    <property type="match status" value="1"/>
</dbReference>
<dbReference type="Proteomes" id="UP000559027">
    <property type="component" value="Unassembled WGS sequence"/>
</dbReference>
<dbReference type="InterPro" id="IPR027417">
    <property type="entry name" value="P-loop_NTPase"/>
</dbReference>
<sequence>MLSSLPTDVLVCEACWIFSLSLHHLGVPLFDSHTRELSLIIPPLALYAVFDVPSRVNEPFDSRLEFRQSFFSLGGSHCPEYVNMVAQEKAWDKQHALEALKDIEGFYFGIFEVLIMACFRRLHKGTQSSTSLKVRDMEAEAGSTTAKIQELRQKATERYLAKRQMLASRKEKCNRNVRGLSVLPEEAFEKYINERLDKAGAPLVKMLHTVNEGPKKLARVKQETFEQAGKSAVSIEDPVQAPDQRKDEAIEKTFKHVAKNFEEVFEKLMDDKENEETQQSTIENYTSVSIKVLFNSKVDEGLRIQLSGG</sequence>
<organism evidence="1 2">
    <name type="scientific">Leucocoprinus leucothites</name>
    <dbReference type="NCBI Taxonomy" id="201217"/>
    <lineage>
        <taxon>Eukaryota</taxon>
        <taxon>Fungi</taxon>
        <taxon>Dikarya</taxon>
        <taxon>Basidiomycota</taxon>
        <taxon>Agaricomycotina</taxon>
        <taxon>Agaricomycetes</taxon>
        <taxon>Agaricomycetidae</taxon>
        <taxon>Agaricales</taxon>
        <taxon>Agaricineae</taxon>
        <taxon>Agaricaceae</taxon>
        <taxon>Leucocoprinus</taxon>
    </lineage>
</organism>
<proteinExistence type="predicted"/>
<name>A0A8H5G901_9AGAR</name>
<keyword evidence="2" id="KW-1185">Reference proteome</keyword>
<dbReference type="EMBL" id="JAACJO010000003">
    <property type="protein sequence ID" value="KAF5360430.1"/>
    <property type="molecule type" value="Genomic_DNA"/>
</dbReference>
<dbReference type="PANTHER" id="PTHR43977">
    <property type="entry name" value="STRUCTURAL MAINTENANCE OF CHROMOSOMES PROTEIN 3"/>
    <property type="match status" value="1"/>
</dbReference>
<accession>A0A8H5G901</accession>
<comment type="caution">
    <text evidence="1">The sequence shown here is derived from an EMBL/GenBank/DDBJ whole genome shotgun (WGS) entry which is preliminary data.</text>
</comment>